<dbReference type="InterPro" id="IPR055290">
    <property type="entry name" value="At3g26010-like"/>
</dbReference>
<dbReference type="PANTHER" id="PTHR35546:SF25">
    <property type="entry name" value="F-BOX DOMAIN-CONTAINING PROTEIN"/>
    <property type="match status" value="1"/>
</dbReference>
<evidence type="ECO:0000313" key="3">
    <source>
        <dbReference type="Proteomes" id="UP000030689"/>
    </source>
</evidence>
<feature type="domain" description="F-box" evidence="1">
    <location>
        <begin position="14"/>
        <end position="53"/>
    </location>
</feature>
<accession>V4NJG0</accession>
<dbReference type="SUPFAM" id="SSF81383">
    <property type="entry name" value="F-box domain"/>
    <property type="match status" value="1"/>
</dbReference>
<dbReference type="Pfam" id="PF00646">
    <property type="entry name" value="F-box"/>
    <property type="match status" value="1"/>
</dbReference>
<evidence type="ECO:0000313" key="2">
    <source>
        <dbReference type="EMBL" id="ESQ46436.1"/>
    </source>
</evidence>
<dbReference type="InterPro" id="IPR036047">
    <property type="entry name" value="F-box-like_dom_sf"/>
</dbReference>
<dbReference type="Gene3D" id="1.20.1280.50">
    <property type="match status" value="1"/>
</dbReference>
<dbReference type="EMBL" id="KI517426">
    <property type="protein sequence ID" value="ESQ46436.1"/>
    <property type="molecule type" value="Genomic_DNA"/>
</dbReference>
<dbReference type="PANTHER" id="PTHR35546">
    <property type="entry name" value="F-BOX PROTEIN INTERACTION DOMAIN PROTEIN-RELATED"/>
    <property type="match status" value="1"/>
</dbReference>
<proteinExistence type="predicted"/>
<dbReference type="STRING" id="72664.V4NJG0"/>
<name>V4NJG0_EUTSA</name>
<evidence type="ECO:0000259" key="1">
    <source>
        <dbReference type="SMART" id="SM00256"/>
    </source>
</evidence>
<protein>
    <recommendedName>
        <fullName evidence="1">F-box domain-containing protein</fullName>
    </recommendedName>
</protein>
<dbReference type="Gramene" id="ESQ46436">
    <property type="protein sequence ID" value="ESQ46436"/>
    <property type="gene ID" value="EUTSA_v10000704mg"/>
</dbReference>
<keyword evidence="3" id="KW-1185">Reference proteome</keyword>
<dbReference type="Proteomes" id="UP000030689">
    <property type="component" value="Unassembled WGS sequence"/>
</dbReference>
<dbReference type="InterPro" id="IPR011043">
    <property type="entry name" value="Gal_Oxase/kelch_b-propeller"/>
</dbReference>
<dbReference type="OMA" id="SSPPEWI"/>
<dbReference type="SMART" id="SM00256">
    <property type="entry name" value="FBOX"/>
    <property type="match status" value="1"/>
</dbReference>
<gene>
    <name evidence="2" type="ORF">EUTSA_v10000704mg</name>
</gene>
<dbReference type="InterPro" id="IPR001810">
    <property type="entry name" value="F-box_dom"/>
</dbReference>
<organism evidence="2 3">
    <name type="scientific">Eutrema salsugineum</name>
    <name type="common">Saltwater cress</name>
    <name type="synonym">Sisymbrium salsugineum</name>
    <dbReference type="NCBI Taxonomy" id="72664"/>
    <lineage>
        <taxon>Eukaryota</taxon>
        <taxon>Viridiplantae</taxon>
        <taxon>Streptophyta</taxon>
        <taxon>Embryophyta</taxon>
        <taxon>Tracheophyta</taxon>
        <taxon>Spermatophyta</taxon>
        <taxon>Magnoliopsida</taxon>
        <taxon>eudicotyledons</taxon>
        <taxon>Gunneridae</taxon>
        <taxon>Pentapetalae</taxon>
        <taxon>rosids</taxon>
        <taxon>malvids</taxon>
        <taxon>Brassicales</taxon>
        <taxon>Brassicaceae</taxon>
        <taxon>Eutremeae</taxon>
        <taxon>Eutrema</taxon>
    </lineage>
</organism>
<dbReference type="AlphaFoldDB" id="V4NJG0"/>
<dbReference type="SUPFAM" id="SSF50965">
    <property type="entry name" value="Galactose oxidase, central domain"/>
    <property type="match status" value="1"/>
</dbReference>
<dbReference type="KEGG" id="eus:EUTSA_v10000704mg"/>
<dbReference type="Pfam" id="PF24750">
    <property type="entry name" value="b-prop_At3g26010-like"/>
    <property type="match status" value="1"/>
</dbReference>
<reference evidence="2 3" key="1">
    <citation type="journal article" date="2013" name="Front. Plant Sci.">
        <title>The Reference Genome of the Halophytic Plant Eutrema salsugineum.</title>
        <authorList>
            <person name="Yang R."/>
            <person name="Jarvis D.E."/>
            <person name="Chen H."/>
            <person name="Beilstein M.A."/>
            <person name="Grimwood J."/>
            <person name="Jenkins J."/>
            <person name="Shu S."/>
            <person name="Prochnik S."/>
            <person name="Xin M."/>
            <person name="Ma C."/>
            <person name="Schmutz J."/>
            <person name="Wing R.A."/>
            <person name="Mitchell-Olds T."/>
            <person name="Schumaker K.S."/>
            <person name="Wang X."/>
        </authorList>
    </citation>
    <scope>NUCLEOTIDE SEQUENCE [LARGE SCALE GENOMIC DNA]</scope>
</reference>
<sequence>MEIEKRRKMDSFTFTEDIWTVILARLPIKSMTTSKLVCKQWKSIIESPFLRELFLAHHQNSHSSWSLMLRNHSPKEVVAHYGCKVWGLQRSLGSYVSSLITAKFHNQNVRVLAYTEVGLILICVITSSNPWTRIPTYYVANPVSGQCVKIPPLPESFHSSHAGLVTRTENGVVLSYKVVLIDTVNNRNEHLFTLIIYSSETGMWSSNNLHYSIPISRLKIPIPICLNGKVVVSIDLYGSCDHPYRVIPFPDSEKKMNFKRSCTTSQGNLMYMNIASIYNYDEGAMEHKLKVWRLKIGEWQLVSETSPGLSGNYLDYSPLFVHPFDGNTMYMWSEMYKTLASINLRSGKSTVYNELERSRNGQTLSSVGCKRKFLVLSASFFWMFVLPRWLYRIPCTSEVAEKTSSGKNLKMKITT</sequence>
<dbReference type="InterPro" id="IPR056592">
    <property type="entry name" value="Beta-prop_At3g26010-like"/>
</dbReference>